<evidence type="ECO:0000313" key="2">
    <source>
        <dbReference type="EMBL" id="GAA5192345.1"/>
    </source>
</evidence>
<feature type="transmembrane region" description="Helical" evidence="1">
    <location>
        <begin position="20"/>
        <end position="38"/>
    </location>
</feature>
<keyword evidence="1" id="KW-1133">Transmembrane helix</keyword>
<dbReference type="InterPro" id="IPR009883">
    <property type="entry name" value="YgfX"/>
</dbReference>
<gene>
    <name evidence="2" type="ORF">GCM10025772_21320</name>
</gene>
<protein>
    <recommendedName>
        <fullName evidence="4">Toxin CptA</fullName>
    </recommendedName>
</protein>
<keyword evidence="1" id="KW-0472">Membrane</keyword>
<comment type="caution">
    <text evidence="2">The sequence shown here is derived from an EMBL/GenBank/DDBJ whole genome shotgun (WGS) entry which is preliminary data.</text>
</comment>
<keyword evidence="3" id="KW-1185">Reference proteome</keyword>
<evidence type="ECO:0000313" key="3">
    <source>
        <dbReference type="Proteomes" id="UP001501600"/>
    </source>
</evidence>
<reference evidence="3" key="1">
    <citation type="journal article" date="2019" name="Int. J. Syst. Evol. Microbiol.">
        <title>The Global Catalogue of Microorganisms (GCM) 10K type strain sequencing project: providing services to taxonomists for standard genome sequencing and annotation.</title>
        <authorList>
            <consortium name="The Broad Institute Genomics Platform"/>
            <consortium name="The Broad Institute Genome Sequencing Center for Infectious Disease"/>
            <person name="Wu L."/>
            <person name="Ma J."/>
        </authorList>
    </citation>
    <scope>NUCLEOTIDE SEQUENCE [LARGE SCALE GENOMIC DNA]</scope>
    <source>
        <strain evidence="3">JCM 18720</strain>
    </source>
</reference>
<organism evidence="2 3">
    <name type="scientific">Ferrimonas gelatinilytica</name>
    <dbReference type="NCBI Taxonomy" id="1255257"/>
    <lineage>
        <taxon>Bacteria</taxon>
        <taxon>Pseudomonadati</taxon>
        <taxon>Pseudomonadota</taxon>
        <taxon>Gammaproteobacteria</taxon>
        <taxon>Alteromonadales</taxon>
        <taxon>Ferrimonadaceae</taxon>
        <taxon>Ferrimonas</taxon>
    </lineage>
</organism>
<evidence type="ECO:0000256" key="1">
    <source>
        <dbReference type="SAM" id="Phobius"/>
    </source>
</evidence>
<proteinExistence type="predicted"/>
<dbReference type="EMBL" id="BAABLF010000013">
    <property type="protein sequence ID" value="GAA5192345.1"/>
    <property type="molecule type" value="Genomic_DNA"/>
</dbReference>
<dbReference type="Proteomes" id="UP001501600">
    <property type="component" value="Unassembled WGS sequence"/>
</dbReference>
<sequence>MSGLLLLLVSVWSWPGPIHAFWWVGRLLLTLFLMWQIWRSRTMMVPPAFTLSPDGEGRWSATGERFELSPASRLLPGIALLRIVSGQQRYWHWCHHDSFEERHWRRLCRAVLVAQRRGVSTVG</sequence>
<keyword evidence="1" id="KW-0812">Transmembrane</keyword>
<name>A0ABP9S9Q8_9GAMM</name>
<evidence type="ECO:0008006" key="4">
    <source>
        <dbReference type="Google" id="ProtNLM"/>
    </source>
</evidence>
<accession>A0ABP9S9Q8</accession>
<dbReference type="Pfam" id="PF07254">
    <property type="entry name" value="Cpta_toxin"/>
    <property type="match status" value="1"/>
</dbReference>